<name>A0AAW2AAY0_CULAL</name>
<dbReference type="SUPFAM" id="SSF53098">
    <property type="entry name" value="Ribonuclease H-like"/>
    <property type="match status" value="1"/>
</dbReference>
<evidence type="ECO:0000313" key="4">
    <source>
        <dbReference type="Proteomes" id="UP001479290"/>
    </source>
</evidence>
<dbReference type="GO" id="GO:0046983">
    <property type="term" value="F:protein dimerization activity"/>
    <property type="evidence" value="ECO:0007669"/>
    <property type="project" value="InterPro"/>
</dbReference>
<evidence type="ECO:0000259" key="2">
    <source>
        <dbReference type="Pfam" id="PF05699"/>
    </source>
</evidence>
<dbReference type="PANTHER" id="PTHR46880">
    <property type="entry name" value="RAS-ASSOCIATING DOMAIN-CONTAINING PROTEIN"/>
    <property type="match status" value="1"/>
</dbReference>
<dbReference type="Proteomes" id="UP001479290">
    <property type="component" value="Unassembled WGS sequence"/>
</dbReference>
<dbReference type="EMBL" id="JAWDJR010000009">
    <property type="protein sequence ID" value="KAK9969998.1"/>
    <property type="molecule type" value="Genomic_DNA"/>
</dbReference>
<dbReference type="Pfam" id="PF05699">
    <property type="entry name" value="Dimer_Tnp_hAT"/>
    <property type="match status" value="1"/>
</dbReference>
<dbReference type="InterPro" id="IPR008906">
    <property type="entry name" value="HATC_C_dom"/>
</dbReference>
<accession>A0AAW2AAY0</accession>
<dbReference type="InterPro" id="IPR012337">
    <property type="entry name" value="RNaseH-like_sf"/>
</dbReference>
<organism evidence="3 4">
    <name type="scientific">Culter alburnus</name>
    <name type="common">Topmouth culter</name>
    <dbReference type="NCBI Taxonomy" id="194366"/>
    <lineage>
        <taxon>Eukaryota</taxon>
        <taxon>Metazoa</taxon>
        <taxon>Chordata</taxon>
        <taxon>Craniata</taxon>
        <taxon>Vertebrata</taxon>
        <taxon>Euteleostomi</taxon>
        <taxon>Actinopterygii</taxon>
        <taxon>Neopterygii</taxon>
        <taxon>Teleostei</taxon>
        <taxon>Ostariophysi</taxon>
        <taxon>Cypriniformes</taxon>
        <taxon>Xenocyprididae</taxon>
        <taxon>Xenocypridinae</taxon>
        <taxon>Culter</taxon>
    </lineage>
</organism>
<feature type="region of interest" description="Disordered" evidence="1">
    <location>
        <begin position="351"/>
        <end position="379"/>
    </location>
</feature>
<feature type="domain" description="HAT C-terminal dimerisation" evidence="2">
    <location>
        <begin position="281"/>
        <end position="330"/>
    </location>
</feature>
<evidence type="ECO:0000313" key="3">
    <source>
        <dbReference type="EMBL" id="KAK9969998.1"/>
    </source>
</evidence>
<reference evidence="3 4" key="1">
    <citation type="submission" date="2024-05" db="EMBL/GenBank/DDBJ databases">
        <title>A high-quality chromosomal-level genome assembly of Topmouth culter (Culter alburnus).</title>
        <authorList>
            <person name="Zhao H."/>
        </authorList>
    </citation>
    <scope>NUCLEOTIDE SEQUENCE [LARGE SCALE GENOMIC DNA]</scope>
    <source>
        <strain evidence="3">CATC2023</strain>
        <tissue evidence="3">Muscle</tissue>
    </source>
</reference>
<dbReference type="AlphaFoldDB" id="A0AAW2AAY0"/>
<gene>
    <name evidence="3" type="ORF">ABG768_028138</name>
</gene>
<comment type="caution">
    <text evidence="3">The sequence shown here is derived from an EMBL/GenBank/DDBJ whole genome shotgun (WGS) entry which is preliminary data.</text>
</comment>
<protein>
    <recommendedName>
        <fullName evidence="2">HAT C-terminal dimerisation domain-containing protein</fullName>
    </recommendedName>
</protein>
<proteinExistence type="predicted"/>
<dbReference type="PANTHER" id="PTHR46880:SF5">
    <property type="entry name" value="DUF4371 DOMAIN-CONTAINING PROTEIN"/>
    <property type="match status" value="1"/>
</dbReference>
<keyword evidence="4" id="KW-1185">Reference proteome</keyword>
<evidence type="ECO:0000256" key="1">
    <source>
        <dbReference type="SAM" id="MobiDB-lite"/>
    </source>
</evidence>
<sequence>MPHRLELAMLSVQRKIPMVDHVYNLLSMVWKTYHFSSKSMRELRALGEELGVRVNVPGSVSGTRWLPHVNRALQTLLKPGGKDKHLQNPGQLTAVYYHMEQLTASSTNADIAGRSRKVKKMLEDGSFVGFCHFLADLFEAISKFSFLLQRNDVILPQAVNGIENLLATIEAMSVRCKPGGRLAELLADLQAQRRQQEDEESTSASAKAVKSFKIFSHDSWPAEQRELTDYVFPFTLFRNGCDFNLAREEYQSMKTFIFRNYMDKSYHALWGMMVTKLPFCSDYKNILHLVHIMLVLPVSSAICERGFSAQKRIKSDVRGSLHVDTVEDLIRISMEGPSLQESDAKEAVQTWFSQGKRSRRPNYKGWPSEPPSGTQEDLL</sequence>